<evidence type="ECO:0000313" key="8">
    <source>
        <dbReference type="Proteomes" id="UP000281553"/>
    </source>
</evidence>
<name>A0A3P6TD89_DIBLA</name>
<protein>
    <recommendedName>
        <fullName evidence="6">HYDIN/VesB/CFA65-like Ig-like domain-containing protein</fullName>
    </recommendedName>
</protein>
<organism evidence="7 8">
    <name type="scientific">Dibothriocephalus latus</name>
    <name type="common">Fish tapeworm</name>
    <name type="synonym">Diphyllobothrium latum</name>
    <dbReference type="NCBI Taxonomy" id="60516"/>
    <lineage>
        <taxon>Eukaryota</taxon>
        <taxon>Metazoa</taxon>
        <taxon>Spiralia</taxon>
        <taxon>Lophotrochozoa</taxon>
        <taxon>Platyhelminthes</taxon>
        <taxon>Cestoda</taxon>
        <taxon>Eucestoda</taxon>
        <taxon>Diphyllobothriidea</taxon>
        <taxon>Diphyllobothriidae</taxon>
        <taxon>Dibothriocephalus</taxon>
    </lineage>
</organism>
<dbReference type="Proteomes" id="UP000281553">
    <property type="component" value="Unassembled WGS sequence"/>
</dbReference>
<dbReference type="Pfam" id="PF22544">
    <property type="entry name" value="HYDIN_VesB_CFA65-like_Ig"/>
    <property type="match status" value="2"/>
</dbReference>
<evidence type="ECO:0000256" key="5">
    <source>
        <dbReference type="ARBA" id="ARBA00023273"/>
    </source>
</evidence>
<feature type="domain" description="HYDIN/VesB/CFA65-like Ig-like" evidence="6">
    <location>
        <begin position="376"/>
        <end position="478"/>
    </location>
</feature>
<dbReference type="GO" id="GO:0005930">
    <property type="term" value="C:axoneme"/>
    <property type="evidence" value="ECO:0007669"/>
    <property type="project" value="TreeGrafter"/>
</dbReference>
<dbReference type="OrthoDB" id="442692at2759"/>
<comment type="subcellular location">
    <subcellularLocation>
        <location evidence="1">Cell projection</location>
        <location evidence="1">Cilium</location>
    </subcellularLocation>
    <subcellularLocation>
        <location evidence="2">Cytoplasm</location>
    </subcellularLocation>
</comment>
<dbReference type="InterPro" id="IPR013783">
    <property type="entry name" value="Ig-like_fold"/>
</dbReference>
<dbReference type="Gene3D" id="2.60.40.10">
    <property type="entry name" value="Immunoglobulins"/>
    <property type="match status" value="4"/>
</dbReference>
<dbReference type="InterPro" id="IPR033305">
    <property type="entry name" value="Hydin-like"/>
</dbReference>
<dbReference type="InterPro" id="IPR053879">
    <property type="entry name" value="HYDIN_VesB_CFA65-like_Ig"/>
</dbReference>
<feature type="domain" description="HYDIN/VesB/CFA65-like Ig-like" evidence="6">
    <location>
        <begin position="134"/>
        <end position="210"/>
    </location>
</feature>
<accession>A0A3P6TD89</accession>
<dbReference type="GO" id="GO:0003341">
    <property type="term" value="P:cilium movement"/>
    <property type="evidence" value="ECO:0007669"/>
    <property type="project" value="TreeGrafter"/>
</dbReference>
<dbReference type="EMBL" id="UYRU01044323">
    <property type="protein sequence ID" value="VDK86132.1"/>
    <property type="molecule type" value="Genomic_DNA"/>
</dbReference>
<keyword evidence="4" id="KW-0969">Cilium</keyword>
<gene>
    <name evidence="7" type="ORF">DILT_LOCUS3829</name>
</gene>
<evidence type="ECO:0000313" key="7">
    <source>
        <dbReference type="EMBL" id="VDK86132.1"/>
    </source>
</evidence>
<proteinExistence type="predicted"/>
<evidence type="ECO:0000256" key="3">
    <source>
        <dbReference type="ARBA" id="ARBA00022490"/>
    </source>
</evidence>
<dbReference type="AlphaFoldDB" id="A0A3P6TD89"/>
<keyword evidence="8" id="KW-1185">Reference proteome</keyword>
<evidence type="ECO:0000259" key="6">
    <source>
        <dbReference type="Pfam" id="PF22544"/>
    </source>
</evidence>
<keyword evidence="5" id="KW-0966">Cell projection</keyword>
<keyword evidence="3" id="KW-0963">Cytoplasm</keyword>
<evidence type="ECO:0000256" key="4">
    <source>
        <dbReference type="ARBA" id="ARBA00023069"/>
    </source>
</evidence>
<dbReference type="PANTHER" id="PTHR23053:SF0">
    <property type="entry name" value="HYDROCEPHALUS-INDUCING PROTEIN HOMOLOG"/>
    <property type="match status" value="1"/>
</dbReference>
<evidence type="ECO:0000256" key="2">
    <source>
        <dbReference type="ARBA" id="ARBA00004496"/>
    </source>
</evidence>
<evidence type="ECO:0000256" key="1">
    <source>
        <dbReference type="ARBA" id="ARBA00004138"/>
    </source>
</evidence>
<reference evidence="7 8" key="1">
    <citation type="submission" date="2018-11" db="EMBL/GenBank/DDBJ databases">
        <authorList>
            <consortium name="Pathogen Informatics"/>
        </authorList>
    </citation>
    <scope>NUCLEOTIDE SEQUENCE [LARGE SCALE GENOMIC DNA]</scope>
</reference>
<sequence length="613" mass="68297">MQPYGKRILSLSETFNFPDACQVDIPIFSTNPPAIYAADFKPQAKYVFDIEFRNQDKVPRSVRVDQNDSAYFKIIGRTRSFTKIATGLSAHVRIQFSPEELKDYTHELVCTTDREVFSIPIYCIGRRSSLEGPKSITFVNCPVKQTLEKAISLRNTGESAFEFIAHTFGSLSAYPHKGVIDAGCSFQLLLQYTPKEVGPQCENIYFEAERGDGLCTLARTEAFEVPVTLSESELTQMQTLIGTKCSRSVFIENRSEYSLKFRWTFGKSHKTNKSTRSIDSSPENDDCMSADMSTSDGDELNASYHMKSSRSATLSIEDGAFMIEPSHGEVMFGTRREIRIIFSPTYAKAHSALALCDIEGRQQALPLQLEGQGMGPLVKFSFRSLDVGQIFISARHTYELVVANSCEIDAIFSVKAQASSGFSDCFSFSHDEGLISPQDYQAVDITFCSPDRLGKFNESFEFLFDGSPDPEIITIKGEVVGPTLYFKGKELNFGLVSYGFPLTKGIKLYNNSTVPVNFKLRTVEYDELDEDLRHADSEDGDSGCALNSNRQTTSATLQNIEFDVKPSCGHMDAFSSTEMEITFKPMLAGRLKWKLLVDAEHVTGATYLSVSAE</sequence>
<dbReference type="GO" id="GO:1904158">
    <property type="term" value="P:axonemal central apparatus assembly"/>
    <property type="evidence" value="ECO:0007669"/>
    <property type="project" value="TreeGrafter"/>
</dbReference>
<dbReference type="PANTHER" id="PTHR23053">
    <property type="entry name" value="DLEC1 DELETED IN LUNG AND ESOPHAGEAL CANCER 1"/>
    <property type="match status" value="1"/>
</dbReference>